<feature type="domain" description="Transglutaminase-like" evidence="3">
    <location>
        <begin position="480"/>
        <end position="551"/>
    </location>
</feature>
<dbReference type="RefSeq" id="WP_203961591.1">
    <property type="nucleotide sequence ID" value="NZ_AP023355.1"/>
</dbReference>
<dbReference type="Pfam" id="PF11992">
    <property type="entry name" value="TgpA_N"/>
    <property type="match status" value="1"/>
</dbReference>
<keyword evidence="2" id="KW-0812">Transmembrane</keyword>
<evidence type="ECO:0000256" key="1">
    <source>
        <dbReference type="SAM" id="MobiDB-lite"/>
    </source>
</evidence>
<dbReference type="InterPro" id="IPR021878">
    <property type="entry name" value="TgpA_N"/>
</dbReference>
<dbReference type="PANTHER" id="PTHR42736:SF1">
    <property type="entry name" value="PROTEIN-GLUTAMINE GAMMA-GLUTAMYLTRANSFERASE"/>
    <property type="match status" value="1"/>
</dbReference>
<feature type="region of interest" description="Disordered" evidence="1">
    <location>
        <begin position="306"/>
        <end position="333"/>
    </location>
</feature>
<name>A0A7R7HWM6_9ACTN</name>
<dbReference type="SMART" id="SM00460">
    <property type="entry name" value="TGc"/>
    <property type="match status" value="1"/>
</dbReference>
<organism evidence="4 5">
    <name type="scientific">Actinocatenispora thailandica</name>
    <dbReference type="NCBI Taxonomy" id="227318"/>
    <lineage>
        <taxon>Bacteria</taxon>
        <taxon>Bacillati</taxon>
        <taxon>Actinomycetota</taxon>
        <taxon>Actinomycetes</taxon>
        <taxon>Micromonosporales</taxon>
        <taxon>Micromonosporaceae</taxon>
        <taxon>Actinocatenispora</taxon>
    </lineage>
</organism>
<feature type="transmembrane region" description="Helical" evidence="2">
    <location>
        <begin position="56"/>
        <end position="75"/>
    </location>
</feature>
<dbReference type="Proteomes" id="UP000611640">
    <property type="component" value="Chromosome"/>
</dbReference>
<feature type="transmembrane region" description="Helical" evidence="2">
    <location>
        <begin position="167"/>
        <end position="186"/>
    </location>
</feature>
<feature type="transmembrane region" description="Helical" evidence="2">
    <location>
        <begin position="144"/>
        <end position="161"/>
    </location>
</feature>
<feature type="transmembrane region" description="Helical" evidence="2">
    <location>
        <begin position="120"/>
        <end position="137"/>
    </location>
</feature>
<evidence type="ECO:0000256" key="2">
    <source>
        <dbReference type="SAM" id="Phobius"/>
    </source>
</evidence>
<dbReference type="KEGG" id="atl:Athai_24440"/>
<feature type="transmembrane region" description="Helical" evidence="2">
    <location>
        <begin position="33"/>
        <end position="49"/>
    </location>
</feature>
<dbReference type="InterPro" id="IPR002931">
    <property type="entry name" value="Transglutaminase-like"/>
</dbReference>
<feature type="transmembrane region" description="Helical" evidence="2">
    <location>
        <begin position="218"/>
        <end position="236"/>
    </location>
</feature>
<evidence type="ECO:0000259" key="3">
    <source>
        <dbReference type="SMART" id="SM00460"/>
    </source>
</evidence>
<dbReference type="InterPro" id="IPR052901">
    <property type="entry name" value="Bact_TGase-like"/>
</dbReference>
<keyword evidence="2" id="KW-1133">Transmembrane helix</keyword>
<gene>
    <name evidence="4" type="ORF">Athai_24440</name>
</gene>
<reference evidence="4 5" key="1">
    <citation type="submission" date="2020-08" db="EMBL/GenBank/DDBJ databases">
        <title>Whole genome shotgun sequence of Actinocatenispora thailandica NBRC 105041.</title>
        <authorList>
            <person name="Komaki H."/>
            <person name="Tamura T."/>
        </authorList>
    </citation>
    <scope>NUCLEOTIDE SEQUENCE [LARGE SCALE GENOMIC DNA]</scope>
    <source>
        <strain evidence="4 5">NBRC 105041</strain>
    </source>
</reference>
<sequence length="823" mass="88243">MTQRRAVALVAGAATLLSTTVLSTIFELYSWALYSFLSIAVVVIVSICARAVRVPVWGQGLAALAGLLLLVTWTFPSGHELFRVLPSASTFRHFDALLTQAGQDVQRLAVPVPERVSLDFLVAVGVGLVAIAVDVLAVGMRHPALAGLPLLALYSVPVAVHPDSVSWLPFVLSAAGYLWLLMTDHIDRVRRWGRRFTGDGRDIDAWEPSPLAAAGRRVGFAALVLAVVVPLLVPGLSTGVLDRIAAYNSGTGTGPGGASQLGTSINPISTLRGSLRLGTPINLFELRTSDPDPGYLRTAVADQITDNGFKPRQPRQAQPLARGLVEPTSGKPSSLKYQRYRAELTGQRLDDRYLPLFANPTTVQAPGGANWRYDADTGVVAADRPATAGRSWSTNYDSFDYKAKDLRGAPALSSGDPAVKADTEVTHIPQITDQVDRLVRGKPTEYDRVRAILDFFSPKNHFKYTLQTKAGTSGSAIVDFLKGRQGYCEQYAAAMTWMTREAGIPSRVVVGYTHGTRLGNGDTWQITSHEAHAWVEVWFPTFGWVPFDPTPSTEVSGSAVFGWAPNPSEPDPASSGGSSADQPGRKSTGSPADAGQHGGPGLNRADGNSGGSPTGWLYWVLGAAVLVALLAIPAARRGVLRGRRSRAEDRVLSVSTATDGDPPDLRVGGGDDARTAAGRRAAHAAWDELVDTMVDLRYDVLPAETPRAMAARLVRDESLPAGPAEAVQRLALAEERARYARTPAAAAGLRDASRQARAGLVERVPRLRRFGALVLPRSVLHRWRHAIVDTVGAIAARITDWQQAAHRLVPRPMRARRGASRTG</sequence>
<feature type="region of interest" description="Disordered" evidence="1">
    <location>
        <begin position="643"/>
        <end position="668"/>
    </location>
</feature>
<keyword evidence="5" id="KW-1185">Reference proteome</keyword>
<dbReference type="Pfam" id="PF01841">
    <property type="entry name" value="Transglut_core"/>
    <property type="match status" value="1"/>
</dbReference>
<feature type="transmembrane region" description="Helical" evidence="2">
    <location>
        <begin position="616"/>
        <end position="635"/>
    </location>
</feature>
<dbReference type="PANTHER" id="PTHR42736">
    <property type="entry name" value="PROTEIN-GLUTAMINE GAMMA-GLUTAMYLTRANSFERASE"/>
    <property type="match status" value="1"/>
</dbReference>
<accession>A0A7R7HWM6</accession>
<protein>
    <submittedName>
        <fullName evidence="4">Transglutaminase</fullName>
    </submittedName>
</protein>
<dbReference type="InterPro" id="IPR038765">
    <property type="entry name" value="Papain-like_cys_pep_sf"/>
</dbReference>
<dbReference type="AlphaFoldDB" id="A0A7R7HWM6"/>
<dbReference type="SUPFAM" id="SSF54001">
    <property type="entry name" value="Cysteine proteinases"/>
    <property type="match status" value="1"/>
</dbReference>
<dbReference type="EMBL" id="AP023355">
    <property type="protein sequence ID" value="BCJ34941.1"/>
    <property type="molecule type" value="Genomic_DNA"/>
</dbReference>
<keyword evidence="2" id="KW-0472">Membrane</keyword>
<dbReference type="Gene3D" id="3.10.620.30">
    <property type="match status" value="1"/>
</dbReference>
<proteinExistence type="predicted"/>
<evidence type="ECO:0000313" key="4">
    <source>
        <dbReference type="EMBL" id="BCJ34941.1"/>
    </source>
</evidence>
<evidence type="ECO:0000313" key="5">
    <source>
        <dbReference type="Proteomes" id="UP000611640"/>
    </source>
</evidence>
<feature type="region of interest" description="Disordered" evidence="1">
    <location>
        <begin position="556"/>
        <end position="608"/>
    </location>
</feature>
<feature type="compositionally biased region" description="Polar residues" evidence="1">
    <location>
        <begin position="575"/>
        <end position="590"/>
    </location>
</feature>